<dbReference type="Pfam" id="PF13376">
    <property type="entry name" value="OmdA"/>
    <property type="match status" value="1"/>
</dbReference>
<reference evidence="2 3" key="1">
    <citation type="submission" date="2020-08" db="EMBL/GenBank/DDBJ databases">
        <title>Sequencing the genomes of 1000 actinobacteria strains.</title>
        <authorList>
            <person name="Klenk H.-P."/>
        </authorList>
    </citation>
    <scope>NUCLEOTIDE SEQUENCE [LARGE SCALE GENOMIC DNA]</scope>
    <source>
        <strain evidence="2 3">DSM 44593</strain>
    </source>
</reference>
<accession>A0A841E0X5</accession>
<gene>
    <name evidence="2" type="ORF">HNR25_001168</name>
</gene>
<dbReference type="RefSeq" id="WP_184633693.1">
    <property type="nucleotide sequence ID" value="NZ_BAABKT010000004.1"/>
</dbReference>
<evidence type="ECO:0000313" key="3">
    <source>
        <dbReference type="Proteomes" id="UP000578077"/>
    </source>
</evidence>
<comment type="caution">
    <text evidence="2">The sequence shown here is derived from an EMBL/GenBank/DDBJ whole genome shotgun (WGS) entry which is preliminary data.</text>
</comment>
<feature type="region of interest" description="Disordered" evidence="1">
    <location>
        <begin position="180"/>
        <end position="200"/>
    </location>
</feature>
<dbReference type="Proteomes" id="UP000578077">
    <property type="component" value="Unassembled WGS sequence"/>
</dbReference>
<name>A0A841E0X5_9ACTN</name>
<sequence length="200" mass="22163">MTDEPRVFATAEDFADWLDEHHHSASSIWLAMPKKGTGAASVTRAQALDIALCFGWIDGQTSSARAPEGWWAQRFTPRRPRSAWSRINRDRAEELIAAGHMRPAGLEHVQRAKADGRWEAAYEPPSTARVPDDLQAALDADPAAARAYAALDKRGKYHILYSLQKVKRPRTRAHKIADYAARLAAGDPPRPPPRKKPEGG</sequence>
<proteinExistence type="predicted"/>
<dbReference type="AlphaFoldDB" id="A0A841E0X5"/>
<organism evidence="2 3">
    <name type="scientific">Streptomonospora salina</name>
    <dbReference type="NCBI Taxonomy" id="104205"/>
    <lineage>
        <taxon>Bacteria</taxon>
        <taxon>Bacillati</taxon>
        <taxon>Actinomycetota</taxon>
        <taxon>Actinomycetes</taxon>
        <taxon>Streptosporangiales</taxon>
        <taxon>Nocardiopsidaceae</taxon>
        <taxon>Streptomonospora</taxon>
    </lineage>
</organism>
<evidence type="ECO:0000256" key="1">
    <source>
        <dbReference type="SAM" id="MobiDB-lite"/>
    </source>
</evidence>
<dbReference type="EMBL" id="JACHLY010000001">
    <property type="protein sequence ID" value="MBB5997417.1"/>
    <property type="molecule type" value="Genomic_DNA"/>
</dbReference>
<keyword evidence="3" id="KW-1185">Reference proteome</keyword>
<evidence type="ECO:0000313" key="2">
    <source>
        <dbReference type="EMBL" id="MBB5997417.1"/>
    </source>
</evidence>
<protein>
    <submittedName>
        <fullName evidence="2">Uncharacterized protein YdeI (YjbR/CyaY-like superfamily)</fullName>
    </submittedName>
</protein>